<gene>
    <name evidence="2" type="ORF">D0Z08_04790</name>
</gene>
<feature type="transmembrane region" description="Helical" evidence="1">
    <location>
        <begin position="71"/>
        <end position="90"/>
    </location>
</feature>
<dbReference type="Proteomes" id="UP000283644">
    <property type="component" value="Unassembled WGS sequence"/>
</dbReference>
<reference evidence="2 3" key="1">
    <citation type="submission" date="2018-09" db="EMBL/GenBank/DDBJ databases">
        <title>Genome sequencing of Nocardioides immobilis CCTCC AB 2017083 for comparison to Nocardioides silvaticus.</title>
        <authorList>
            <person name="Li C."/>
            <person name="Wang G."/>
        </authorList>
    </citation>
    <scope>NUCLEOTIDE SEQUENCE [LARGE SCALE GENOMIC DNA]</scope>
    <source>
        <strain evidence="2 3">CCTCC AB 2017083</strain>
    </source>
</reference>
<evidence type="ECO:0000313" key="3">
    <source>
        <dbReference type="Proteomes" id="UP000283644"/>
    </source>
</evidence>
<comment type="caution">
    <text evidence="2">The sequence shown here is derived from an EMBL/GenBank/DDBJ whole genome shotgun (WGS) entry which is preliminary data.</text>
</comment>
<dbReference type="AlphaFoldDB" id="A0A417Y6U6"/>
<feature type="transmembrane region" description="Helical" evidence="1">
    <location>
        <begin position="12"/>
        <end position="36"/>
    </location>
</feature>
<accession>A0A417Y6U6</accession>
<evidence type="ECO:0000256" key="1">
    <source>
        <dbReference type="SAM" id="Phobius"/>
    </source>
</evidence>
<keyword evidence="1" id="KW-0812">Transmembrane</keyword>
<evidence type="ECO:0000313" key="2">
    <source>
        <dbReference type="EMBL" id="RHW28297.1"/>
    </source>
</evidence>
<protein>
    <submittedName>
        <fullName evidence="2">PrgI family protein</fullName>
    </submittedName>
</protein>
<dbReference type="RefSeq" id="WP_118923183.1">
    <property type="nucleotide sequence ID" value="NZ_QXGH01000010.1"/>
</dbReference>
<proteinExistence type="predicted"/>
<dbReference type="NCBIfam" id="NF042935">
    <property type="entry name" value="SCO6880_fam"/>
    <property type="match status" value="1"/>
</dbReference>
<name>A0A417Y6U6_9ACTN</name>
<organism evidence="2 3">
    <name type="scientific">Nocardioides immobilis</name>
    <dbReference type="NCBI Taxonomy" id="2049295"/>
    <lineage>
        <taxon>Bacteria</taxon>
        <taxon>Bacillati</taxon>
        <taxon>Actinomycetota</taxon>
        <taxon>Actinomycetes</taxon>
        <taxon>Propionibacteriales</taxon>
        <taxon>Nocardioidaceae</taxon>
        <taxon>Nocardioides</taxon>
    </lineage>
</organism>
<keyword evidence="3" id="KW-1185">Reference proteome</keyword>
<feature type="transmembrane region" description="Helical" evidence="1">
    <location>
        <begin position="42"/>
        <end position="64"/>
    </location>
</feature>
<dbReference type="OrthoDB" id="5169343at2"/>
<sequence>MATTYAEYQRDRIGWFFGISGGQLIVLAAASLPMLWAINKAAWLSALLLALIWIAVLFVTIVPVRGRSATGWMFACTAYAVGGLLGWTSFRSKASTGQAEDLDTPDLPGVLQGVQVHDGPPLGSNLQRVAIIQDHATKTWAVTAAVVHPGIGMEDADERHRYGEALTGLIDVAGRTEKIEEILFTVRTVPEDGAERALWVSSHRRPNAPALSERVNGDLAHGLTQASVRTEQFVTIVVPETRIAKAAKESGGGLEGRCRELYLLMAEIEAQLRGPMRTTTVNWLTSPELALACRTGFAPGDRAGIVEALAMREKDSGVNAEVPWAMAGPSGADSVVRHYSHDAWNSVSSTIKLPARGVVMGALAPVLTPSESGERRSFAVAYPIVPQSKADRQSGNAEWAADLAEGMRSKVGMKIRAKQAEDAAKARGLDQKLARGNYLTRPYAVCTVTVPKTARISEFGRRLDASVRRAGFAPLRLDLSQDAGFAASTIPLGISLTRKGNA</sequence>
<keyword evidence="1" id="KW-0472">Membrane</keyword>
<dbReference type="EMBL" id="QXGH01000010">
    <property type="protein sequence ID" value="RHW28297.1"/>
    <property type="molecule type" value="Genomic_DNA"/>
</dbReference>
<keyword evidence="1" id="KW-1133">Transmembrane helix</keyword>
<dbReference type="InterPro" id="IPR049978">
    <property type="entry name" value="SCO6880-like"/>
</dbReference>